<gene>
    <name evidence="3" type="ORF">PVK06_048679</name>
</gene>
<protein>
    <submittedName>
        <fullName evidence="3">Uncharacterized protein</fullName>
    </submittedName>
</protein>
<evidence type="ECO:0000313" key="3">
    <source>
        <dbReference type="EMBL" id="KAK5772391.1"/>
    </source>
</evidence>
<name>A0ABR0MGW5_GOSAR</name>
<dbReference type="PANTHER" id="PTHR35480">
    <property type="entry name" value="MATERNAL EFFECT EMBRYO ARREST 22"/>
    <property type="match status" value="1"/>
</dbReference>
<dbReference type="Proteomes" id="UP001358586">
    <property type="component" value="Chromosome 13"/>
</dbReference>
<keyword evidence="2" id="KW-0732">Signal</keyword>
<keyword evidence="1" id="KW-0812">Transmembrane</keyword>
<keyword evidence="4" id="KW-1185">Reference proteome</keyword>
<organism evidence="3 4">
    <name type="scientific">Gossypium arboreum</name>
    <name type="common">Tree cotton</name>
    <name type="synonym">Gossypium nanking</name>
    <dbReference type="NCBI Taxonomy" id="29729"/>
    <lineage>
        <taxon>Eukaryota</taxon>
        <taxon>Viridiplantae</taxon>
        <taxon>Streptophyta</taxon>
        <taxon>Embryophyta</taxon>
        <taxon>Tracheophyta</taxon>
        <taxon>Spermatophyta</taxon>
        <taxon>Magnoliopsida</taxon>
        <taxon>eudicotyledons</taxon>
        <taxon>Gunneridae</taxon>
        <taxon>Pentapetalae</taxon>
        <taxon>rosids</taxon>
        <taxon>malvids</taxon>
        <taxon>Malvales</taxon>
        <taxon>Malvaceae</taxon>
        <taxon>Malvoideae</taxon>
        <taxon>Gossypium</taxon>
    </lineage>
</organism>
<feature type="chain" id="PRO_5046616127" evidence="2">
    <location>
        <begin position="18"/>
        <end position="89"/>
    </location>
</feature>
<feature type="transmembrane region" description="Helical" evidence="1">
    <location>
        <begin position="41"/>
        <end position="62"/>
    </location>
</feature>
<dbReference type="EMBL" id="JARKNE010000013">
    <property type="protein sequence ID" value="KAK5772391.1"/>
    <property type="molecule type" value="Genomic_DNA"/>
</dbReference>
<dbReference type="PANTHER" id="PTHR35480:SF1">
    <property type="entry name" value="MATERNAL EFFECT EMBRYO ARREST 22"/>
    <property type="match status" value="1"/>
</dbReference>
<evidence type="ECO:0000256" key="2">
    <source>
        <dbReference type="SAM" id="SignalP"/>
    </source>
</evidence>
<comment type="caution">
    <text evidence="3">The sequence shown here is derived from an EMBL/GenBank/DDBJ whole genome shotgun (WGS) entry which is preliminary data.</text>
</comment>
<sequence length="89" mass="10051">MFIPLMMSIFFWLRVDAIGYEDKEVENLRAKLSTLLWQETTIRVGLLIQLAVVFAFLGLVVLDFKKASPKNGNLPGMPGQCVPVDLLRN</sequence>
<keyword evidence="1" id="KW-1133">Transmembrane helix</keyword>
<accession>A0ABR0MGW5</accession>
<evidence type="ECO:0000256" key="1">
    <source>
        <dbReference type="SAM" id="Phobius"/>
    </source>
</evidence>
<reference evidence="3 4" key="1">
    <citation type="submission" date="2023-03" db="EMBL/GenBank/DDBJ databases">
        <title>WGS of Gossypium arboreum.</title>
        <authorList>
            <person name="Yu D."/>
        </authorList>
    </citation>
    <scope>NUCLEOTIDE SEQUENCE [LARGE SCALE GENOMIC DNA]</scope>
    <source>
        <tissue evidence="3">Leaf</tissue>
    </source>
</reference>
<keyword evidence="1" id="KW-0472">Membrane</keyword>
<proteinExistence type="predicted"/>
<feature type="signal peptide" evidence="2">
    <location>
        <begin position="1"/>
        <end position="17"/>
    </location>
</feature>
<evidence type="ECO:0000313" key="4">
    <source>
        <dbReference type="Proteomes" id="UP001358586"/>
    </source>
</evidence>